<dbReference type="EMBL" id="CP102382">
    <property type="protein sequence ID" value="UUV21238.1"/>
    <property type="molecule type" value="Genomic_DNA"/>
</dbReference>
<evidence type="ECO:0000313" key="2">
    <source>
        <dbReference type="Proteomes" id="UP001317001"/>
    </source>
</evidence>
<dbReference type="Proteomes" id="UP001317001">
    <property type="component" value="Chromosome"/>
</dbReference>
<reference evidence="1 2" key="1">
    <citation type="submission" date="2022-08" db="EMBL/GenBank/DDBJ databases">
        <title>Myroides zhujiangensis sp. nov., a novel bacterium isolated from sediment in the Pearl River Estuary.</title>
        <authorList>
            <person name="Cui L."/>
        </authorList>
    </citation>
    <scope>NUCLEOTIDE SEQUENCE [LARGE SCALE GENOMIC DNA]</scope>
    <source>
        <strain evidence="1 2">SCSIO 72103</strain>
    </source>
</reference>
<organism evidence="1 2">
    <name type="scientific">Paenimyroides aestuarii</name>
    <dbReference type="NCBI Taxonomy" id="2968490"/>
    <lineage>
        <taxon>Bacteria</taxon>
        <taxon>Pseudomonadati</taxon>
        <taxon>Bacteroidota</taxon>
        <taxon>Flavobacteriia</taxon>
        <taxon>Flavobacteriales</taxon>
        <taxon>Flavobacteriaceae</taxon>
        <taxon>Paenimyroides</taxon>
    </lineage>
</organism>
<protein>
    <submittedName>
        <fullName evidence="1">Uncharacterized protein</fullName>
    </submittedName>
</protein>
<accession>A0ABY5NS11</accession>
<keyword evidence="2" id="KW-1185">Reference proteome</keyword>
<sequence length="79" mass="8888">MGFTVITNLAKIDDSMSPQQKINLEVSNNSVVTMAESLRNSPMLKLDPKDGRHITITMSVDQETGEISTKRDFKFSDRK</sequence>
<name>A0ABY5NS11_9FLAO</name>
<evidence type="ECO:0000313" key="1">
    <source>
        <dbReference type="EMBL" id="UUV21238.1"/>
    </source>
</evidence>
<proteinExistence type="predicted"/>
<dbReference type="RefSeq" id="WP_257499164.1">
    <property type="nucleotide sequence ID" value="NZ_CP102382.1"/>
</dbReference>
<gene>
    <name evidence="1" type="ORF">NPX36_13055</name>
</gene>